<name>A0A4Y7PQM0_9AGAM</name>
<keyword evidence="1" id="KW-1133">Transmembrane helix</keyword>
<gene>
    <name evidence="2" type="ORF">BD410DRAFT_843861</name>
</gene>
<accession>A0A4Y7PQM0</accession>
<feature type="transmembrane region" description="Helical" evidence="1">
    <location>
        <begin position="135"/>
        <end position="154"/>
    </location>
</feature>
<evidence type="ECO:0000313" key="3">
    <source>
        <dbReference type="Proteomes" id="UP000294933"/>
    </source>
</evidence>
<evidence type="ECO:0000256" key="1">
    <source>
        <dbReference type="SAM" id="Phobius"/>
    </source>
</evidence>
<feature type="transmembrane region" description="Helical" evidence="1">
    <location>
        <begin position="64"/>
        <end position="82"/>
    </location>
</feature>
<dbReference type="Proteomes" id="UP000294933">
    <property type="component" value="Unassembled WGS sequence"/>
</dbReference>
<keyword evidence="3" id="KW-1185">Reference proteome</keyword>
<keyword evidence="1" id="KW-0812">Transmembrane</keyword>
<dbReference type="AlphaFoldDB" id="A0A4Y7PQM0"/>
<organism evidence="2 3">
    <name type="scientific">Rickenella mellea</name>
    <dbReference type="NCBI Taxonomy" id="50990"/>
    <lineage>
        <taxon>Eukaryota</taxon>
        <taxon>Fungi</taxon>
        <taxon>Dikarya</taxon>
        <taxon>Basidiomycota</taxon>
        <taxon>Agaricomycotina</taxon>
        <taxon>Agaricomycetes</taxon>
        <taxon>Hymenochaetales</taxon>
        <taxon>Rickenellaceae</taxon>
        <taxon>Rickenella</taxon>
    </lineage>
</organism>
<feature type="transmembrane region" description="Helical" evidence="1">
    <location>
        <begin position="21"/>
        <end position="44"/>
    </location>
</feature>
<proteinExistence type="predicted"/>
<dbReference type="OrthoDB" id="3261349at2759"/>
<dbReference type="VEuPathDB" id="FungiDB:BD410DRAFT_843861"/>
<keyword evidence="1" id="KW-0472">Membrane</keyword>
<sequence>MKGIVPATLSLRTLAIWGRDWKAAVVLGVGAAIYNISVLASYILLTNQPRFLVVSVKLDALMKLGFISLMFYDGVMFTLILIRTVHEGRKTRAKILTILFRDGVIYYAVILALNAVNLNVATWTSASDVTLVGPLAPTLLAAQSIGASHIILNLRKYAYATHALPSIHLSSIRYQERRTILDEFTRTHPAVPDDGPFVTGDQ</sequence>
<evidence type="ECO:0000313" key="2">
    <source>
        <dbReference type="EMBL" id="TDL17162.1"/>
    </source>
</evidence>
<dbReference type="EMBL" id="ML170227">
    <property type="protein sequence ID" value="TDL17162.1"/>
    <property type="molecule type" value="Genomic_DNA"/>
</dbReference>
<reference evidence="2 3" key="1">
    <citation type="submission" date="2018-06" db="EMBL/GenBank/DDBJ databases">
        <title>A transcriptomic atlas of mushroom development highlights an independent origin of complex multicellularity.</title>
        <authorList>
            <consortium name="DOE Joint Genome Institute"/>
            <person name="Krizsan K."/>
            <person name="Almasi E."/>
            <person name="Merenyi Z."/>
            <person name="Sahu N."/>
            <person name="Viragh M."/>
            <person name="Koszo T."/>
            <person name="Mondo S."/>
            <person name="Kiss B."/>
            <person name="Balint B."/>
            <person name="Kues U."/>
            <person name="Barry K."/>
            <person name="Hegedus J.C."/>
            <person name="Henrissat B."/>
            <person name="Johnson J."/>
            <person name="Lipzen A."/>
            <person name="Ohm R."/>
            <person name="Nagy I."/>
            <person name="Pangilinan J."/>
            <person name="Yan J."/>
            <person name="Xiong Y."/>
            <person name="Grigoriev I.V."/>
            <person name="Hibbett D.S."/>
            <person name="Nagy L.G."/>
        </authorList>
    </citation>
    <scope>NUCLEOTIDE SEQUENCE [LARGE SCALE GENOMIC DNA]</scope>
    <source>
        <strain evidence="2 3">SZMC22713</strain>
    </source>
</reference>
<feature type="transmembrane region" description="Helical" evidence="1">
    <location>
        <begin position="103"/>
        <end position="123"/>
    </location>
</feature>
<protein>
    <submittedName>
        <fullName evidence="2">Uncharacterized protein</fullName>
    </submittedName>
</protein>